<dbReference type="EMBL" id="JYDQ01000269">
    <property type="protein sequence ID" value="KRY09544.1"/>
    <property type="molecule type" value="Genomic_DNA"/>
</dbReference>
<reference evidence="2 3" key="1">
    <citation type="submission" date="2015-01" db="EMBL/GenBank/DDBJ databases">
        <title>Evolution of Trichinella species and genotypes.</title>
        <authorList>
            <person name="Korhonen P.K."/>
            <person name="Edoardo P."/>
            <person name="Giuseppe L.R."/>
            <person name="Gasser R.B."/>
        </authorList>
    </citation>
    <scope>NUCLEOTIDE SEQUENCE [LARGE SCALE GENOMIC DNA]</scope>
    <source>
        <strain evidence="2">ISS2496</strain>
    </source>
</reference>
<dbReference type="AlphaFoldDB" id="A0A0V0ZB28"/>
<dbReference type="Proteomes" id="UP000054783">
    <property type="component" value="Unassembled WGS sequence"/>
</dbReference>
<keyword evidence="1" id="KW-0472">Membrane</keyword>
<accession>A0A0V0ZB28</accession>
<name>A0A0V0ZB28_9BILA</name>
<proteinExistence type="predicted"/>
<protein>
    <submittedName>
        <fullName evidence="2">Uncharacterized protein</fullName>
    </submittedName>
</protein>
<gene>
    <name evidence="2" type="ORF">T12_10433</name>
</gene>
<feature type="transmembrane region" description="Helical" evidence="1">
    <location>
        <begin position="21"/>
        <end position="41"/>
    </location>
</feature>
<comment type="caution">
    <text evidence="2">The sequence shown here is derived from an EMBL/GenBank/DDBJ whole genome shotgun (WGS) entry which is preliminary data.</text>
</comment>
<evidence type="ECO:0000313" key="3">
    <source>
        <dbReference type="Proteomes" id="UP000054783"/>
    </source>
</evidence>
<organism evidence="2 3">
    <name type="scientific">Trichinella patagoniensis</name>
    <dbReference type="NCBI Taxonomy" id="990121"/>
    <lineage>
        <taxon>Eukaryota</taxon>
        <taxon>Metazoa</taxon>
        <taxon>Ecdysozoa</taxon>
        <taxon>Nematoda</taxon>
        <taxon>Enoplea</taxon>
        <taxon>Dorylaimia</taxon>
        <taxon>Trichinellida</taxon>
        <taxon>Trichinellidae</taxon>
        <taxon>Trichinella</taxon>
    </lineage>
</organism>
<evidence type="ECO:0000256" key="1">
    <source>
        <dbReference type="SAM" id="Phobius"/>
    </source>
</evidence>
<evidence type="ECO:0000313" key="2">
    <source>
        <dbReference type="EMBL" id="KRY09544.1"/>
    </source>
</evidence>
<keyword evidence="3" id="KW-1185">Reference proteome</keyword>
<keyword evidence="1" id="KW-0812">Transmembrane</keyword>
<sequence length="63" mass="7308">MDISLQRRFGSFCSFIKLNRYIFYKIKISVSLGLVLSKVMYPTTLKVSHEKQLTFGSAQSMLR</sequence>
<keyword evidence="1" id="KW-1133">Transmembrane helix</keyword>